<reference evidence="2" key="1">
    <citation type="submission" date="2021-01" db="EMBL/GenBank/DDBJ databases">
        <authorList>
            <person name="Corre E."/>
            <person name="Pelletier E."/>
            <person name="Niang G."/>
            <person name="Scheremetjew M."/>
            <person name="Finn R."/>
            <person name="Kale V."/>
            <person name="Holt S."/>
            <person name="Cochrane G."/>
            <person name="Meng A."/>
            <person name="Brown T."/>
            <person name="Cohen L."/>
        </authorList>
    </citation>
    <scope>NUCLEOTIDE SEQUENCE</scope>
    <source>
        <strain evidence="2">379</strain>
    </source>
</reference>
<dbReference type="AlphaFoldDB" id="A0A7S3TVA2"/>
<organism evidence="2">
    <name type="scientific">Emiliania huxleyi</name>
    <name type="common">Coccolithophore</name>
    <name type="synonym">Pontosphaera huxleyi</name>
    <dbReference type="NCBI Taxonomy" id="2903"/>
    <lineage>
        <taxon>Eukaryota</taxon>
        <taxon>Haptista</taxon>
        <taxon>Haptophyta</taxon>
        <taxon>Prymnesiophyceae</taxon>
        <taxon>Isochrysidales</taxon>
        <taxon>Noelaerhabdaceae</taxon>
        <taxon>Emiliania</taxon>
    </lineage>
</organism>
<sequence>MPGGPSALDRLISRLGDVTNGMTPNGEETLLGRLAARLRQLERRIDDESAALLSRLTARDEELLRSARRLYHACSVVPCLLYYLRTSESPTKFPATISFTIRKGVPRWTHHALWLAGWACMGRVFQSAGSAATRRFAAAMFATGIWTTFIFRLGGGLLSDAAHLLGAAAYMVDHEVLLRLWAVAPPYRAAFRASLGVLLAAFWRGHLLERRHGISAESFASPAVRRRQIAAAPRTAQRSLFRADLAIMLSENLLFSAFVQGMLSGVEARRGGGGGRSGGGAGDETSAGRCEDGGGKGKAVGEFGEILHH</sequence>
<evidence type="ECO:0000256" key="1">
    <source>
        <dbReference type="SAM" id="MobiDB-lite"/>
    </source>
</evidence>
<gene>
    <name evidence="2" type="ORF">EHUX00137_LOCUS44895</name>
</gene>
<evidence type="ECO:0000313" key="2">
    <source>
        <dbReference type="EMBL" id="CAE0595280.1"/>
    </source>
</evidence>
<proteinExistence type="predicted"/>
<protein>
    <submittedName>
        <fullName evidence="2">Uncharacterized protein</fullName>
    </submittedName>
</protein>
<feature type="compositionally biased region" description="Gly residues" evidence="1">
    <location>
        <begin position="271"/>
        <end position="282"/>
    </location>
</feature>
<feature type="region of interest" description="Disordered" evidence="1">
    <location>
        <begin position="269"/>
        <end position="296"/>
    </location>
</feature>
<name>A0A7S3TVA2_EMIHU</name>
<dbReference type="EMBL" id="HBIR01057753">
    <property type="protein sequence ID" value="CAE0595280.1"/>
    <property type="molecule type" value="Transcribed_RNA"/>
</dbReference>
<accession>A0A7S3TVA2</accession>